<dbReference type="Proteomes" id="UP000043699">
    <property type="component" value="Unassembled WGS sequence"/>
</dbReference>
<dbReference type="PROSITE" id="PS50937">
    <property type="entry name" value="HTH_MERR_2"/>
    <property type="match status" value="1"/>
</dbReference>
<dbReference type="EMBL" id="CCXS01000001">
    <property type="protein sequence ID" value="CEG24274.1"/>
    <property type="molecule type" value="Genomic_DNA"/>
</dbReference>
<dbReference type="RefSeq" id="WP_052653731.1">
    <property type="nucleotide sequence ID" value="NZ_CCXS01000001.1"/>
</dbReference>
<keyword evidence="1" id="KW-0805">Transcription regulation</keyword>
<dbReference type="Pfam" id="PF13411">
    <property type="entry name" value="MerR_1"/>
    <property type="match status" value="1"/>
</dbReference>
<dbReference type="OrthoDB" id="9814833at2"/>
<keyword evidence="4" id="KW-0804">Transcription</keyword>
<dbReference type="PANTHER" id="PTHR30204">
    <property type="entry name" value="REDOX-CYCLING DRUG-SENSING TRANSCRIPTIONAL ACTIVATOR SOXR"/>
    <property type="match status" value="1"/>
</dbReference>
<reference evidence="6 7" key="1">
    <citation type="submission" date="2014-09" db="EMBL/GenBank/DDBJ databases">
        <authorList>
            <person name="Urmite Genomes Urmite Genomes"/>
        </authorList>
    </citation>
    <scope>NUCLEOTIDE SEQUENCE [LARGE SCALE GENOMIC DNA]</scope>
    <source>
        <strain evidence="6 7">ES2</strain>
    </source>
</reference>
<gene>
    <name evidence="6" type="primary">tipA_2</name>
    <name evidence="6" type="ORF">BN1080_03296</name>
</gene>
<dbReference type="Gene3D" id="1.10.1660.10">
    <property type="match status" value="1"/>
</dbReference>
<evidence type="ECO:0000313" key="7">
    <source>
        <dbReference type="Proteomes" id="UP000043699"/>
    </source>
</evidence>
<feature type="domain" description="HTH merR-type" evidence="5">
    <location>
        <begin position="1"/>
        <end position="71"/>
    </location>
</feature>
<dbReference type="AlphaFoldDB" id="A0A098EPR1"/>
<dbReference type="InterPro" id="IPR012925">
    <property type="entry name" value="TipAS_dom"/>
</dbReference>
<protein>
    <submittedName>
        <fullName evidence="6">HTH-type transcriptional activator TipA</fullName>
    </submittedName>
</protein>
<dbReference type="InterPro" id="IPR000551">
    <property type="entry name" value="MerR-type_HTH_dom"/>
</dbReference>
<evidence type="ECO:0000256" key="1">
    <source>
        <dbReference type="ARBA" id="ARBA00023015"/>
    </source>
</evidence>
<dbReference type="SUPFAM" id="SSF89082">
    <property type="entry name" value="Antibiotic binding domain of TipA-like multidrug resistance regulators"/>
    <property type="match status" value="1"/>
</dbReference>
<dbReference type="Gene3D" id="1.10.490.50">
    <property type="entry name" value="Antibiotic binding domain of TipA-like multidrug resistance regulators"/>
    <property type="match status" value="1"/>
</dbReference>
<evidence type="ECO:0000259" key="5">
    <source>
        <dbReference type="PROSITE" id="PS50937"/>
    </source>
</evidence>
<sequence length="254" mass="28924">MEYTVQKLGRLAGVSTRTLRYYDEIGLLEPARKNSSGYRIYGQAEVDKLQQILFYRELGVDLEKIKHIVNDPSFDGPLALKEHRQQLLEKRRQLDLLITNVEKTISAAEGTVKMKDIEKFKGFKQQLIEDNEKQYGEEIRGKYGDAAIDQSNAKMLNMSEEKYAAFERLGQEVLDTLASAVETGDPAGALAQKTAELHKEWLSYTWPTYSKEAHAGLAQMYVDDERFAVYYDKANPGGAEFLRDAIFVYTGMNK</sequence>
<dbReference type="SUPFAM" id="SSF46955">
    <property type="entry name" value="Putative DNA-binding domain"/>
    <property type="match status" value="1"/>
</dbReference>
<dbReference type="STRING" id="1499687.BN1080_03296"/>
<evidence type="ECO:0000256" key="2">
    <source>
        <dbReference type="ARBA" id="ARBA00023125"/>
    </source>
</evidence>
<dbReference type="InterPro" id="IPR036244">
    <property type="entry name" value="TipA-like_antibiotic-bd"/>
</dbReference>
<organism evidence="6 7">
    <name type="scientific">Planococcus massiliensis</name>
    <dbReference type="NCBI Taxonomy" id="1499687"/>
    <lineage>
        <taxon>Bacteria</taxon>
        <taxon>Bacillati</taxon>
        <taxon>Bacillota</taxon>
        <taxon>Bacilli</taxon>
        <taxon>Bacillales</taxon>
        <taxon>Caryophanaceae</taxon>
        <taxon>Planococcus</taxon>
    </lineage>
</organism>
<name>A0A098EPR1_9BACL</name>
<dbReference type="GO" id="GO:0003677">
    <property type="term" value="F:DNA binding"/>
    <property type="evidence" value="ECO:0007669"/>
    <property type="project" value="UniProtKB-KW"/>
</dbReference>
<dbReference type="SMART" id="SM00422">
    <property type="entry name" value="HTH_MERR"/>
    <property type="match status" value="1"/>
</dbReference>
<keyword evidence="3" id="KW-0010">Activator</keyword>
<evidence type="ECO:0000256" key="4">
    <source>
        <dbReference type="ARBA" id="ARBA00023163"/>
    </source>
</evidence>
<keyword evidence="2" id="KW-0238">DNA-binding</keyword>
<dbReference type="Pfam" id="PF07739">
    <property type="entry name" value="TipAS"/>
    <property type="match status" value="1"/>
</dbReference>
<keyword evidence="7" id="KW-1185">Reference proteome</keyword>
<accession>A0A098EPR1</accession>
<dbReference type="GO" id="GO:0003700">
    <property type="term" value="F:DNA-binding transcription factor activity"/>
    <property type="evidence" value="ECO:0007669"/>
    <property type="project" value="InterPro"/>
</dbReference>
<proteinExistence type="predicted"/>
<dbReference type="PANTHER" id="PTHR30204:SF90">
    <property type="entry name" value="HTH-TYPE TRANSCRIPTIONAL ACTIVATOR MTA"/>
    <property type="match status" value="1"/>
</dbReference>
<dbReference type="InterPro" id="IPR009061">
    <property type="entry name" value="DNA-bd_dom_put_sf"/>
</dbReference>
<evidence type="ECO:0000313" key="6">
    <source>
        <dbReference type="EMBL" id="CEG24274.1"/>
    </source>
</evidence>
<dbReference type="PRINTS" id="PR00040">
    <property type="entry name" value="HTHMERR"/>
</dbReference>
<evidence type="ECO:0000256" key="3">
    <source>
        <dbReference type="ARBA" id="ARBA00023159"/>
    </source>
</evidence>
<dbReference type="InterPro" id="IPR047057">
    <property type="entry name" value="MerR_fam"/>
</dbReference>
<dbReference type="CDD" id="cd01106">
    <property type="entry name" value="HTH_TipAL-Mta"/>
    <property type="match status" value="1"/>
</dbReference>